<organism evidence="6 7">
    <name type="scientific">Parablautia intestinalis</name>
    <dbReference type="NCBI Taxonomy" id="2320100"/>
    <lineage>
        <taxon>Bacteria</taxon>
        <taxon>Bacillati</taxon>
        <taxon>Bacillota</taxon>
        <taxon>Clostridia</taxon>
        <taxon>Lachnospirales</taxon>
        <taxon>Lachnospiraceae</taxon>
        <taxon>Parablautia</taxon>
    </lineage>
</organism>
<comment type="similarity">
    <text evidence="1 5">Belongs to the DNA glycosylase MPG family.</text>
</comment>
<proteinExistence type="inferred from homology"/>
<dbReference type="GO" id="GO:0003677">
    <property type="term" value="F:DNA binding"/>
    <property type="evidence" value="ECO:0007669"/>
    <property type="project" value="InterPro"/>
</dbReference>
<keyword evidence="3 5" id="KW-0378">Hydrolase</keyword>
<dbReference type="EC" id="3.2.2.-" evidence="5"/>
<dbReference type="InterPro" id="IPR003180">
    <property type="entry name" value="MPG"/>
</dbReference>
<evidence type="ECO:0000256" key="1">
    <source>
        <dbReference type="ARBA" id="ARBA00009232"/>
    </source>
</evidence>
<evidence type="ECO:0000313" key="7">
    <source>
        <dbReference type="Proteomes" id="UP000280696"/>
    </source>
</evidence>
<evidence type="ECO:0000256" key="4">
    <source>
        <dbReference type="ARBA" id="ARBA00023204"/>
    </source>
</evidence>
<dbReference type="InterPro" id="IPR036995">
    <property type="entry name" value="MPG_sf"/>
</dbReference>
<dbReference type="Pfam" id="PF02245">
    <property type="entry name" value="Pur_DNA_glyco"/>
    <property type="match status" value="2"/>
</dbReference>
<name>A0A3A9AZI1_9FIRM</name>
<dbReference type="Proteomes" id="UP000280696">
    <property type="component" value="Unassembled WGS sequence"/>
</dbReference>
<dbReference type="PANTHER" id="PTHR10429">
    <property type="entry name" value="DNA-3-METHYLADENINE GLYCOSYLASE"/>
    <property type="match status" value="1"/>
</dbReference>
<evidence type="ECO:0000256" key="2">
    <source>
        <dbReference type="ARBA" id="ARBA00022763"/>
    </source>
</evidence>
<reference evidence="6 7" key="1">
    <citation type="submission" date="2018-09" db="EMBL/GenBank/DDBJ databases">
        <title>Murine metabolic-syndrome-specific gut microbial biobank.</title>
        <authorList>
            <person name="Liu C."/>
        </authorList>
    </citation>
    <scope>NUCLEOTIDE SEQUENCE [LARGE SCALE GENOMIC DNA]</scope>
    <source>
        <strain evidence="6 7">0.1xD8-82</strain>
    </source>
</reference>
<dbReference type="HAMAP" id="MF_00527">
    <property type="entry name" value="3MGH"/>
    <property type="match status" value="1"/>
</dbReference>
<dbReference type="EMBL" id="RAYQ01000008">
    <property type="protein sequence ID" value="RKI91795.1"/>
    <property type="molecule type" value="Genomic_DNA"/>
</dbReference>
<dbReference type="SUPFAM" id="SSF50486">
    <property type="entry name" value="FMT C-terminal domain-like"/>
    <property type="match status" value="1"/>
</dbReference>
<dbReference type="GO" id="GO:0003905">
    <property type="term" value="F:alkylbase DNA N-glycosylase activity"/>
    <property type="evidence" value="ECO:0007669"/>
    <property type="project" value="InterPro"/>
</dbReference>
<protein>
    <recommendedName>
        <fullName evidence="5">Putative 3-methyladenine DNA glycosylase</fullName>
        <ecNumber evidence="5">3.2.2.-</ecNumber>
    </recommendedName>
</protein>
<dbReference type="Gene3D" id="3.10.300.10">
    <property type="entry name" value="Methylpurine-DNA glycosylase (MPG)"/>
    <property type="match status" value="2"/>
</dbReference>
<sequence>MGRRALSRSAKELAPELLGKLLCRRREKGILKYRIMETECYCGEEDTACHASKGKTDRTSVLYEKGGTAYVYLCYGMHALFNVVSGKEGHPEAVLIRGVTGYNGPGKLTRVMEIDRTLNREDMVTSHLLWLEDDGYKPEYRADKRVGIDYATEEYRNIPWRFIVKDDTYKPAK</sequence>
<accession>A0A3A9AZI1</accession>
<dbReference type="CDD" id="cd00540">
    <property type="entry name" value="AAG"/>
    <property type="match status" value="1"/>
</dbReference>
<dbReference type="PANTHER" id="PTHR10429:SF0">
    <property type="entry name" value="DNA-3-METHYLADENINE GLYCOSYLASE"/>
    <property type="match status" value="1"/>
</dbReference>
<keyword evidence="4 5" id="KW-0234">DNA repair</keyword>
<dbReference type="AlphaFoldDB" id="A0A3A9AZI1"/>
<gene>
    <name evidence="6" type="ORF">D7V94_08915</name>
</gene>
<keyword evidence="2 5" id="KW-0227">DNA damage</keyword>
<dbReference type="InterPro" id="IPR011034">
    <property type="entry name" value="Formyl_transferase-like_C_sf"/>
</dbReference>
<dbReference type="GO" id="GO:0006284">
    <property type="term" value="P:base-excision repair"/>
    <property type="evidence" value="ECO:0007669"/>
    <property type="project" value="InterPro"/>
</dbReference>
<evidence type="ECO:0000256" key="3">
    <source>
        <dbReference type="ARBA" id="ARBA00022801"/>
    </source>
</evidence>
<evidence type="ECO:0000256" key="5">
    <source>
        <dbReference type="HAMAP-Rule" id="MF_00527"/>
    </source>
</evidence>
<dbReference type="OrthoDB" id="9794313at2"/>
<evidence type="ECO:0000313" key="6">
    <source>
        <dbReference type="EMBL" id="RKI91795.1"/>
    </source>
</evidence>
<comment type="caution">
    <text evidence="6">The sequence shown here is derived from an EMBL/GenBank/DDBJ whole genome shotgun (WGS) entry which is preliminary data.</text>
</comment>
<keyword evidence="7" id="KW-1185">Reference proteome</keyword>